<sequence>MILEKKLINSIEKYKKEAFALNYYLAKNPEISGKEYNSCKKIMEILNRHQIATKEKFSDIDTSFLGEVIKKENSNINIAILTEYDALPEVGHACGHSASAAISVLAALALKDNEEYINANIDIIGTPDEEDIGMKVTMADKGVFDKYDCAIMVHLGIKNIPNWKMLAFETYEIEFTGFPAHTAVAPWCGRSALDGLMLSIHAFDLMRKCTKRNTIIEGFIQEGGSATNIIPNKAKAKYTFRSDSLKYLKEEIIPWFKNIIEGCSLATQTKSKIEIFGNSFSDMNYLKSGTQIIMNVMKDYGMEYETMDYPEGSSDMGNVSYRCPAFHPSVAITNKNIALHTKEFADIVASEKSEPCIINGATVIDGFLARILENSEILKSIKQEFLKNKI</sequence>
<dbReference type="PATRIC" id="fig|76859.3.peg.650"/>
<dbReference type="AlphaFoldDB" id="A0A0M5MBM2"/>
<dbReference type="SUPFAM" id="SSF55031">
    <property type="entry name" value="Bacterial exopeptidase dimerisation domain"/>
    <property type="match status" value="1"/>
</dbReference>
<evidence type="ECO:0000259" key="2">
    <source>
        <dbReference type="Pfam" id="PF07687"/>
    </source>
</evidence>
<gene>
    <name evidence="3" type="ORF">RN98_03300</name>
</gene>
<dbReference type="InterPro" id="IPR011650">
    <property type="entry name" value="Peptidase_M20_dimer"/>
</dbReference>
<dbReference type="GO" id="GO:0005737">
    <property type="term" value="C:cytoplasm"/>
    <property type="evidence" value="ECO:0007669"/>
    <property type="project" value="TreeGrafter"/>
</dbReference>
<dbReference type="InterPro" id="IPR002933">
    <property type="entry name" value="Peptidase_M20"/>
</dbReference>
<dbReference type="PANTHER" id="PTHR30575:SF0">
    <property type="entry name" value="XAA-ARG DIPEPTIDASE"/>
    <property type="match status" value="1"/>
</dbReference>
<organism evidence="3">
    <name type="scientific">Fusobacterium animalis</name>
    <dbReference type="NCBI Taxonomy" id="76859"/>
    <lineage>
        <taxon>Bacteria</taxon>
        <taxon>Fusobacteriati</taxon>
        <taxon>Fusobacteriota</taxon>
        <taxon>Fusobacteriia</taxon>
        <taxon>Fusobacteriales</taxon>
        <taxon>Fusobacteriaceae</taxon>
        <taxon>Fusobacterium</taxon>
    </lineage>
</organism>
<dbReference type="InterPro" id="IPR036264">
    <property type="entry name" value="Bact_exopeptidase_dim_dom"/>
</dbReference>
<dbReference type="EMBL" id="CP012713">
    <property type="protein sequence ID" value="ALF17251.1"/>
    <property type="molecule type" value="Genomic_DNA"/>
</dbReference>
<dbReference type="GO" id="GO:0016805">
    <property type="term" value="F:dipeptidase activity"/>
    <property type="evidence" value="ECO:0007669"/>
    <property type="project" value="InterPro"/>
</dbReference>
<keyword evidence="3" id="KW-0378">Hydrolase</keyword>
<dbReference type="Gene3D" id="3.30.70.360">
    <property type="match status" value="1"/>
</dbReference>
<reference evidence="3 4" key="1">
    <citation type="submission" date="2015-09" db="EMBL/GenBank/DDBJ databases">
        <authorList>
            <person name="Jackson K.R."/>
            <person name="Lunt B.L."/>
            <person name="Fisher J.N.B."/>
            <person name="Gardner A.V."/>
            <person name="Bailey M.E."/>
            <person name="Deus L.M."/>
            <person name="Earl A.S."/>
            <person name="Gibby P.D."/>
            <person name="Hartmann K.A."/>
            <person name="Liu J.E."/>
            <person name="Manci A.M."/>
            <person name="Nielsen D.A."/>
            <person name="Solomon M.B."/>
            <person name="Breakwell D.P."/>
            <person name="Burnett S.H."/>
            <person name="Grose J.H."/>
        </authorList>
    </citation>
    <scope>NUCLEOTIDE SEQUENCE [LARGE SCALE GENOMIC DNA]</scope>
    <source>
        <strain evidence="3 4">KCOM 1279</strain>
    </source>
</reference>
<proteinExistence type="inferred from homology"/>
<dbReference type="InterPro" id="IPR017144">
    <property type="entry name" value="Xaa-Arg_dipeptidase"/>
</dbReference>
<dbReference type="PANTHER" id="PTHR30575">
    <property type="entry name" value="PEPTIDASE M20"/>
    <property type="match status" value="1"/>
</dbReference>
<dbReference type="RefSeq" id="WP_060675846.1">
    <property type="nucleotide sequence ID" value="NZ_CP012713.1"/>
</dbReference>
<evidence type="ECO:0000256" key="1">
    <source>
        <dbReference type="PIRNR" id="PIRNR037226"/>
    </source>
</evidence>
<protein>
    <recommendedName>
        <fullName evidence="1">Peptidase M20 domain-containing protein 2</fullName>
    </recommendedName>
</protein>
<dbReference type="Gene3D" id="3.40.630.10">
    <property type="entry name" value="Zn peptidases"/>
    <property type="match status" value="1"/>
</dbReference>
<evidence type="ECO:0000313" key="4">
    <source>
        <dbReference type="Proteomes" id="UP000063147"/>
    </source>
</evidence>
<accession>A0A0M5MBM2</accession>
<dbReference type="PIRSF" id="PIRSF037226">
    <property type="entry name" value="Amidohydrolase_ACY1L2_prd"/>
    <property type="match status" value="1"/>
</dbReference>
<dbReference type="SUPFAM" id="SSF53187">
    <property type="entry name" value="Zn-dependent exopeptidases"/>
    <property type="match status" value="1"/>
</dbReference>
<dbReference type="OrthoDB" id="9781032at2"/>
<dbReference type="InterPro" id="IPR052030">
    <property type="entry name" value="Peptidase_M20/M20A_hydrolases"/>
</dbReference>
<dbReference type="Pfam" id="PF01546">
    <property type="entry name" value="Peptidase_M20"/>
    <property type="match status" value="1"/>
</dbReference>
<evidence type="ECO:0000313" key="3">
    <source>
        <dbReference type="EMBL" id="ALF17251.1"/>
    </source>
</evidence>
<dbReference type="GO" id="GO:0071713">
    <property type="term" value="F:para-aminobenzoyl-glutamate hydrolase activity"/>
    <property type="evidence" value="ECO:0007669"/>
    <property type="project" value="TreeGrafter"/>
</dbReference>
<comment type="similarity">
    <text evidence="1">Belongs to the peptidase M20A family.</text>
</comment>
<dbReference type="Proteomes" id="UP000063147">
    <property type="component" value="Chromosome"/>
</dbReference>
<dbReference type="Pfam" id="PF07687">
    <property type="entry name" value="M20_dimer"/>
    <property type="match status" value="1"/>
</dbReference>
<dbReference type="GO" id="GO:0046657">
    <property type="term" value="P:folic acid catabolic process"/>
    <property type="evidence" value="ECO:0007669"/>
    <property type="project" value="TreeGrafter"/>
</dbReference>
<feature type="domain" description="Peptidase M20 dimerisation" evidence="2">
    <location>
        <begin position="170"/>
        <end position="252"/>
    </location>
</feature>
<name>A0A0M5MBM2_9FUSO</name>